<evidence type="ECO:0000256" key="5">
    <source>
        <dbReference type="ARBA" id="ARBA00023235"/>
    </source>
</evidence>
<dbReference type="EC" id="5.6.2.2" evidence="6"/>
<dbReference type="PATRIC" id="fig|647171.4.peg.1078"/>
<organism evidence="8 9">
    <name type="scientific">Methanotorris formicicus Mc-S-70</name>
    <dbReference type="NCBI Taxonomy" id="647171"/>
    <lineage>
        <taxon>Archaea</taxon>
        <taxon>Methanobacteriati</taxon>
        <taxon>Methanobacteriota</taxon>
        <taxon>Methanomada group</taxon>
        <taxon>Methanococci</taxon>
        <taxon>Methanococcales</taxon>
        <taxon>Methanocaldococcaceae</taxon>
        <taxon>Methanotorris</taxon>
    </lineage>
</organism>
<dbReference type="SUPFAM" id="SSF55874">
    <property type="entry name" value="ATPase domain of HSP90 chaperone/DNA topoisomerase II/histidine kinase"/>
    <property type="match status" value="1"/>
</dbReference>
<feature type="binding site" evidence="6">
    <location>
        <position position="102"/>
    </location>
    <ligand>
        <name>ATP</name>
        <dbReference type="ChEBI" id="CHEBI:30616"/>
    </ligand>
</feature>
<evidence type="ECO:0000313" key="9">
    <source>
        <dbReference type="Proteomes" id="UP000003706"/>
    </source>
</evidence>
<comment type="function">
    <text evidence="6">Relaxes both positive and negative superturns and exhibits a strong decatenase activity.</text>
</comment>
<dbReference type="PANTHER" id="PTHR48444">
    <property type="entry name" value="DNA TOPOISOMERASE 6 SUBUNIT B"/>
    <property type="match status" value="1"/>
</dbReference>
<keyword evidence="3 6" id="KW-0799">Topoisomerase</keyword>
<evidence type="ECO:0000256" key="6">
    <source>
        <dbReference type="HAMAP-Rule" id="MF_00322"/>
    </source>
</evidence>
<accession>H1KZ79</accession>
<dbReference type="SMART" id="SM00387">
    <property type="entry name" value="HATPase_c"/>
    <property type="match status" value="1"/>
</dbReference>
<dbReference type="STRING" id="647171.MetfoDRAFT_1102"/>
<dbReference type="GO" id="GO:0003918">
    <property type="term" value="F:DNA topoisomerase type II (double strand cut, ATP-hydrolyzing) activity"/>
    <property type="evidence" value="ECO:0007669"/>
    <property type="project" value="UniProtKB-UniRule"/>
</dbReference>
<dbReference type="PIRSF" id="PIRSF006553">
    <property type="entry name" value="TopoVI_B"/>
    <property type="match status" value="1"/>
</dbReference>
<sequence>MLYRFSFNWFNFVIFIIHNPYTYGDDMAENLFEEFKEHSVAEFFRKNRHMLGYSGKLRSMTTIIHELVTNSLDACEEAEILPDIKVEIEKLGTDHYKVTVEDNGPGIPPEFVPKVFGKMLAGSKMHRLVQSRGQQGIGAAGVLLFAQMTTGKPLKIITSTGDGIIHEMEIKMSVEKNEGEVVSHKTRPGNWRGTRVGGEFKEVTYNRGEYGPYEYLRRISLATPHAKITLKDPEDTIVFDRVSHEIPKRPEEMKPHPHGLTPDEFLYISRKTQAKRVSSMLVQELSRFSSKRIKDLENYMLRDKLLENYRNSVFWSIVVDCYLNINIDDYIEKFKEYIDDEEIKQLKDVINFLPESLDELKRFVLKYMIMEYLFNKFDEGKIKEIKHHFKKKPENFIDYAEKNFLSASTMEEFRKKLKNITKSPEEFVNALKEKGMISDEELEKFKGEIKNILSKNPKELGWEDAEIIVRCLQDMDFIAPSTSGLRPIGAENIEKSLESLLNPNFVKAITRNPKTYKGGIPFAVEVAIAYGGESGRQSDEGRKMEIMRFANHVPLLFDTGGCGLTKAVKSINWKRYGLRGEDIPMTVFINLISTHVPYTSAGKQAVACSENENEEIFNEIRQALMICGRDLEKHLSRIRREIEEEKKKKYVMKYVRIFAEALGGILNKPVDDIEEKVIKLLEG</sequence>
<dbReference type="PANTHER" id="PTHR48444:SF1">
    <property type="entry name" value="DNA TOPOISOMERASE 6 SUBUNIT B"/>
    <property type="match status" value="1"/>
</dbReference>
<dbReference type="Proteomes" id="UP000003706">
    <property type="component" value="Unassembled WGS sequence"/>
</dbReference>
<dbReference type="InterPro" id="IPR005734">
    <property type="entry name" value="TopoVI_B"/>
</dbReference>
<protein>
    <recommendedName>
        <fullName evidence="6">Type 2 DNA topoisomerase 6 subunit B</fullName>
        <ecNumber evidence="6">5.6.2.2</ecNumber>
    </recommendedName>
    <alternativeName>
        <fullName evidence="6">Type II DNA topoisomerase VI subunit B</fullName>
        <shortName evidence="6">TopoVI-B</shortName>
    </alternativeName>
</protein>
<dbReference type="NCBIfam" id="NF003218">
    <property type="entry name" value="PRK04184.1"/>
    <property type="match status" value="1"/>
</dbReference>
<keyword evidence="1 6" id="KW-0547">Nucleotide-binding</keyword>
<dbReference type="GO" id="GO:0006265">
    <property type="term" value="P:DNA topological change"/>
    <property type="evidence" value="ECO:0007669"/>
    <property type="project" value="UniProtKB-UniRule"/>
</dbReference>
<evidence type="ECO:0000259" key="7">
    <source>
        <dbReference type="SMART" id="SM00387"/>
    </source>
</evidence>
<feature type="binding site" evidence="6">
    <location>
        <position position="70"/>
    </location>
    <ligand>
        <name>ATP</name>
        <dbReference type="ChEBI" id="CHEBI:30616"/>
    </ligand>
</feature>
<reference evidence="8 9" key="1">
    <citation type="submission" date="2011-09" db="EMBL/GenBank/DDBJ databases">
        <title>The draft genome of Methanotorris formicicus Mc-S-70.</title>
        <authorList>
            <consortium name="US DOE Joint Genome Institute (JGI-PGF)"/>
            <person name="Lucas S."/>
            <person name="Han J."/>
            <person name="Lapidus A."/>
            <person name="Cheng J.-F."/>
            <person name="Goodwin L."/>
            <person name="Pitluck S."/>
            <person name="Peters L."/>
            <person name="Land M.L."/>
            <person name="Hauser L."/>
            <person name="Sieprawska-Lupa M."/>
            <person name="Takai K."/>
            <person name="Miyazaki J."/>
            <person name="Whitman W."/>
            <person name="Woyke T.J."/>
        </authorList>
    </citation>
    <scope>NUCLEOTIDE SEQUENCE [LARGE SCALE GENOMIC DNA]</scope>
    <source>
        <strain evidence="8 9">Mc-S-70</strain>
    </source>
</reference>
<comment type="subunit">
    <text evidence="6">Homodimer. Heterotetramer of two Top6A and two Top6B chains.</text>
</comment>
<comment type="caution">
    <text evidence="8">The sequence shown here is derived from an EMBL/GenBank/DDBJ whole genome shotgun (WGS) entry which is preliminary data.</text>
</comment>
<keyword evidence="2 6" id="KW-0067">ATP-binding</keyword>
<evidence type="ECO:0000256" key="3">
    <source>
        <dbReference type="ARBA" id="ARBA00023029"/>
    </source>
</evidence>
<dbReference type="Pfam" id="PF09239">
    <property type="entry name" value="Topo-VIb_trans"/>
    <property type="match status" value="1"/>
</dbReference>
<dbReference type="InterPro" id="IPR015320">
    <property type="entry name" value="TopoVI_B_transducer"/>
</dbReference>
<keyword evidence="5 6" id="KW-0413">Isomerase</keyword>
<keyword evidence="4 6" id="KW-0238">DNA-binding</keyword>
<dbReference type="InterPro" id="IPR003594">
    <property type="entry name" value="HATPase_dom"/>
</dbReference>
<dbReference type="GO" id="GO:0005524">
    <property type="term" value="F:ATP binding"/>
    <property type="evidence" value="ECO:0007669"/>
    <property type="project" value="UniProtKB-UniRule"/>
</dbReference>
<feature type="binding site" evidence="6">
    <location>
        <begin position="133"/>
        <end position="140"/>
    </location>
    <ligand>
        <name>ATP</name>
        <dbReference type="ChEBI" id="CHEBI:30616"/>
    </ligand>
</feature>
<dbReference type="GO" id="GO:0006260">
    <property type="term" value="P:DNA replication"/>
    <property type="evidence" value="ECO:0007669"/>
    <property type="project" value="UniProtKB-UniRule"/>
</dbReference>
<keyword evidence="9" id="KW-1185">Reference proteome</keyword>
<name>H1KZ79_9EURY</name>
<comment type="similarity">
    <text evidence="6">Belongs to the TOP6B family.</text>
</comment>
<dbReference type="CDD" id="cd00823">
    <property type="entry name" value="TopoIIB_Trans"/>
    <property type="match status" value="1"/>
</dbReference>
<dbReference type="SUPFAM" id="SSF54211">
    <property type="entry name" value="Ribosomal protein S5 domain 2-like"/>
    <property type="match status" value="1"/>
</dbReference>
<gene>
    <name evidence="6" type="primary">top6B</name>
    <name evidence="8" type="ORF">MetfoDRAFT_1102</name>
</gene>
<dbReference type="AlphaFoldDB" id="H1KZ79"/>
<evidence type="ECO:0000256" key="2">
    <source>
        <dbReference type="ARBA" id="ARBA00022840"/>
    </source>
</evidence>
<evidence type="ECO:0000256" key="1">
    <source>
        <dbReference type="ARBA" id="ARBA00022741"/>
    </source>
</evidence>
<dbReference type="GO" id="GO:0003677">
    <property type="term" value="F:DNA binding"/>
    <property type="evidence" value="ECO:0007669"/>
    <property type="project" value="UniProtKB-UniRule"/>
</dbReference>
<feature type="binding site" evidence="6">
    <location>
        <position position="603"/>
    </location>
    <ligand>
        <name>ATP</name>
        <dbReference type="ChEBI" id="CHEBI:30616"/>
    </ligand>
</feature>
<dbReference type="EMBL" id="AGJL01000025">
    <property type="protein sequence ID" value="EHP86233.1"/>
    <property type="molecule type" value="Genomic_DNA"/>
</dbReference>
<feature type="domain" description="Histidine kinase/HSP90-like ATPase" evidence="7">
    <location>
        <begin position="55"/>
        <end position="236"/>
    </location>
</feature>
<dbReference type="NCBIfam" id="TIGR01052">
    <property type="entry name" value="top6b"/>
    <property type="match status" value="1"/>
</dbReference>
<dbReference type="InterPro" id="IPR014721">
    <property type="entry name" value="Ribsml_uS5_D2-typ_fold_subgr"/>
</dbReference>
<dbReference type="Gene3D" id="3.30.230.10">
    <property type="match status" value="1"/>
</dbReference>
<dbReference type="Gene3D" id="1.10.8.50">
    <property type="match status" value="1"/>
</dbReference>
<dbReference type="Gene3D" id="3.30.565.10">
    <property type="entry name" value="Histidine kinase-like ATPase, C-terminal domain"/>
    <property type="match status" value="1"/>
</dbReference>
<dbReference type="Pfam" id="PF02518">
    <property type="entry name" value="HATPase_c"/>
    <property type="match status" value="1"/>
</dbReference>
<evidence type="ECO:0000313" key="8">
    <source>
        <dbReference type="EMBL" id="EHP86233.1"/>
    </source>
</evidence>
<feature type="binding site" evidence="6">
    <location>
        <begin position="123"/>
        <end position="124"/>
    </location>
    <ligand>
        <name>ATP</name>
        <dbReference type="ChEBI" id="CHEBI:30616"/>
    </ligand>
</feature>
<dbReference type="HAMAP" id="MF_00322">
    <property type="entry name" value="Top6B"/>
    <property type="match status" value="1"/>
</dbReference>
<dbReference type="InterPro" id="IPR036890">
    <property type="entry name" value="HATPase_C_sf"/>
</dbReference>
<comment type="catalytic activity">
    <reaction evidence="6">
        <text>ATP-dependent breakage, passage and rejoining of double-stranded DNA.</text>
        <dbReference type="EC" id="5.6.2.2"/>
    </reaction>
</comment>
<evidence type="ECO:0000256" key="4">
    <source>
        <dbReference type="ARBA" id="ARBA00023125"/>
    </source>
</evidence>
<dbReference type="NCBIfam" id="NF011438">
    <property type="entry name" value="PRK14867.1"/>
    <property type="match status" value="1"/>
</dbReference>
<dbReference type="InterPro" id="IPR020568">
    <property type="entry name" value="Ribosomal_Su5_D2-typ_SF"/>
</dbReference>
<proteinExistence type="inferred from homology"/>